<dbReference type="EMBL" id="JAAKFY010000008">
    <property type="protein sequence ID" value="KAF3854006.1"/>
    <property type="molecule type" value="Genomic_DNA"/>
</dbReference>
<accession>A0A7J5YX55</accession>
<feature type="region of interest" description="Disordered" evidence="1">
    <location>
        <begin position="48"/>
        <end position="76"/>
    </location>
</feature>
<evidence type="ECO:0000256" key="1">
    <source>
        <dbReference type="SAM" id="MobiDB-lite"/>
    </source>
</evidence>
<dbReference type="PANTHER" id="PTHR41693:SF2">
    <property type="entry name" value="BIOGENESIS OF LYSOSOME-RELATED ORGANELLES COMPLEX 1 SUBUNIT 2"/>
    <property type="match status" value="1"/>
</dbReference>
<protein>
    <submittedName>
        <fullName evidence="2">Uncharacterized protein</fullName>
    </submittedName>
</protein>
<dbReference type="Proteomes" id="UP000518266">
    <property type="component" value="Unassembled WGS sequence"/>
</dbReference>
<organism evidence="2 3">
    <name type="scientific">Dissostichus mawsoni</name>
    <name type="common">Antarctic cod</name>
    <dbReference type="NCBI Taxonomy" id="36200"/>
    <lineage>
        <taxon>Eukaryota</taxon>
        <taxon>Metazoa</taxon>
        <taxon>Chordata</taxon>
        <taxon>Craniata</taxon>
        <taxon>Vertebrata</taxon>
        <taxon>Euteleostomi</taxon>
        <taxon>Actinopterygii</taxon>
        <taxon>Neopterygii</taxon>
        <taxon>Teleostei</taxon>
        <taxon>Neoteleostei</taxon>
        <taxon>Acanthomorphata</taxon>
        <taxon>Eupercaria</taxon>
        <taxon>Perciformes</taxon>
        <taxon>Notothenioidei</taxon>
        <taxon>Nototheniidae</taxon>
        <taxon>Dissostichus</taxon>
    </lineage>
</organism>
<dbReference type="PANTHER" id="PTHR41693">
    <property type="entry name" value="HEME-BINDING PROTEIN 1"/>
    <property type="match status" value="1"/>
</dbReference>
<proteinExistence type="predicted"/>
<comment type="caution">
    <text evidence="2">The sequence shown here is derived from an EMBL/GenBank/DDBJ whole genome shotgun (WGS) entry which is preliminary data.</text>
</comment>
<dbReference type="OrthoDB" id="9901503at2759"/>
<reference evidence="2 3" key="1">
    <citation type="submission" date="2020-03" db="EMBL/GenBank/DDBJ databases">
        <title>Dissostichus mawsoni Genome sequencing and assembly.</title>
        <authorList>
            <person name="Park H."/>
        </authorList>
    </citation>
    <scope>NUCLEOTIDE SEQUENCE [LARGE SCALE GENOMIC DNA]</scope>
    <source>
        <strain evidence="2">DM0001</strain>
        <tissue evidence="2">Muscle</tissue>
    </source>
</reference>
<sequence>MTQVKDLLLHDHSTPLSDALGDLYGEFNALKERLSELTVKFEGVEGFVDDVRSGRKPSQPRGEARPRGGSQGRGGCRLQCWGSRQEEEGGRTENQETCSLRVRIKDDEALRHSLMPGGEQCYV</sequence>
<name>A0A7J5YX55_DISMA</name>
<evidence type="ECO:0000313" key="3">
    <source>
        <dbReference type="Proteomes" id="UP000518266"/>
    </source>
</evidence>
<keyword evidence="3" id="KW-1185">Reference proteome</keyword>
<dbReference type="AlphaFoldDB" id="A0A7J5YX55"/>
<gene>
    <name evidence="2" type="ORF">F7725_014694</name>
</gene>
<evidence type="ECO:0000313" key="2">
    <source>
        <dbReference type="EMBL" id="KAF3854006.1"/>
    </source>
</evidence>